<feature type="compositionally biased region" description="Low complexity" evidence="1">
    <location>
        <begin position="49"/>
        <end position="88"/>
    </location>
</feature>
<evidence type="ECO:0000313" key="3">
    <source>
        <dbReference type="Proteomes" id="UP000757232"/>
    </source>
</evidence>
<feature type="region of interest" description="Disordered" evidence="1">
    <location>
        <begin position="130"/>
        <end position="149"/>
    </location>
</feature>
<protein>
    <submittedName>
        <fullName evidence="2">Uncharacterized protein</fullName>
    </submittedName>
</protein>
<feature type="compositionally biased region" description="Basic and acidic residues" evidence="1">
    <location>
        <begin position="476"/>
        <end position="508"/>
    </location>
</feature>
<feature type="region of interest" description="Disordered" evidence="1">
    <location>
        <begin position="305"/>
        <end position="344"/>
    </location>
</feature>
<feature type="compositionally biased region" description="Low complexity" evidence="1">
    <location>
        <begin position="525"/>
        <end position="541"/>
    </location>
</feature>
<keyword evidence="3" id="KW-1185">Reference proteome</keyword>
<dbReference type="EMBL" id="LNZH02000198">
    <property type="protein sequence ID" value="OCB86927.1"/>
    <property type="molecule type" value="Genomic_DNA"/>
</dbReference>
<feature type="region of interest" description="Disordered" evidence="1">
    <location>
        <begin position="49"/>
        <end position="94"/>
    </location>
</feature>
<feature type="compositionally biased region" description="Low complexity" evidence="1">
    <location>
        <begin position="135"/>
        <end position="146"/>
    </location>
</feature>
<accession>A0A9Q5N2N8</accession>
<sequence length="742" mass="80764">MVGTPQLALKYRRKGTSDYRVRSHDLDMPFHTSASSLNSYRFASECSMPRSPSFCSSSSVAPSSPIRSLYSPEPSSSPIAEPYIASSPKSPTSTGRKGFWEVAFNYGPDFPYKARPCVQTSNFSREQFITRRRSSSASAPPLVSDADPSDYSEDIDPFHTDDDITDGEGAAGNVTIANSRDELVLVGRQDSHLPHNDITEARNNDKLLPGEMDVAAVLLDLSRQPRFTSTESKTEDTAIKPKLPLSLDSVQPPSKDLDVSVQTGEVAHTSISVAPESPVAASSCNVAATQDFEVFRLDGHEIIGQSSHSEPTRLFPGSSEPATDVFASDQDQNGSTEEDGCPSEVERAQACVDMSSENVVTKNVENTVPPQAINVSKLTTNKESYMIVNEERMDPIVESIFSCVLTPISSPSLAGSELSDLTELLSEPPSPRNDVVDGLMGPASDMRHLRESSELDTLYGLSSAPGPKGPRSGTVDQHDALTERKSGRFEKGVKDGRGRNVHDVKTVETEQNELDLQSKKKRARSGSSSGSRSSSPGPSASCSVIPKPRKKKSKRAGDRTVSSWCEDEDQSMNSAHRPSLPNTSTPSASASSAPPDLRGDAQLPVAPKNDDADATNEMCGCLIQTMALSRASSMPASSLVREVLRENPHLANQRSKSDWFGVASVVLESNDVFGRIDRVGFDADDKPLEAQWFYIPENDPDCDRASLLREMMPKKRNETKKYKQYFFKPLGKISRWDPEDAL</sequence>
<feature type="region of interest" description="Disordered" evidence="1">
    <location>
        <begin position="227"/>
        <end position="257"/>
    </location>
</feature>
<proteinExistence type="predicted"/>
<evidence type="ECO:0000313" key="2">
    <source>
        <dbReference type="EMBL" id="OCB86927.1"/>
    </source>
</evidence>
<feature type="compositionally biased region" description="Low complexity" evidence="1">
    <location>
        <begin position="578"/>
        <end position="595"/>
    </location>
</feature>
<comment type="caution">
    <text evidence="2">The sequence shown here is derived from an EMBL/GenBank/DDBJ whole genome shotgun (WGS) entry which is preliminary data.</text>
</comment>
<dbReference type="AlphaFoldDB" id="A0A9Q5N2N8"/>
<reference evidence="2" key="1">
    <citation type="submission" date="2016-06" db="EMBL/GenBank/DDBJ databases">
        <title>Draft Genome sequence of the fungus Inonotus baumii.</title>
        <authorList>
            <person name="Zhu H."/>
            <person name="Lin W."/>
        </authorList>
    </citation>
    <scope>NUCLEOTIDE SEQUENCE</scope>
    <source>
        <strain evidence="2">821</strain>
    </source>
</reference>
<gene>
    <name evidence="2" type="ORF">A7U60_g6101</name>
</gene>
<name>A0A9Q5N2N8_SANBA</name>
<feature type="region of interest" description="Disordered" evidence="1">
    <location>
        <begin position="422"/>
        <end position="443"/>
    </location>
</feature>
<dbReference type="OrthoDB" id="5348546at2759"/>
<organism evidence="2 3">
    <name type="scientific">Sanghuangporus baumii</name>
    <name type="common">Phellinus baumii</name>
    <dbReference type="NCBI Taxonomy" id="108892"/>
    <lineage>
        <taxon>Eukaryota</taxon>
        <taxon>Fungi</taxon>
        <taxon>Dikarya</taxon>
        <taxon>Basidiomycota</taxon>
        <taxon>Agaricomycotina</taxon>
        <taxon>Agaricomycetes</taxon>
        <taxon>Hymenochaetales</taxon>
        <taxon>Hymenochaetaceae</taxon>
        <taxon>Sanghuangporus</taxon>
    </lineage>
</organism>
<dbReference type="Proteomes" id="UP000757232">
    <property type="component" value="Unassembled WGS sequence"/>
</dbReference>
<feature type="region of interest" description="Disordered" evidence="1">
    <location>
        <begin position="458"/>
        <end position="612"/>
    </location>
</feature>
<evidence type="ECO:0000256" key="1">
    <source>
        <dbReference type="SAM" id="MobiDB-lite"/>
    </source>
</evidence>